<sequence length="197" mass="22281">MSPTWIALFFASFNLGLGPISWSLLGDTLPEQLKTPVVSAAVAFGWLISLMATLTFDEMIVSLGGTKSKSLLFYPNHYFSSALTTNIRMSSASNWTIKHFITRNNPPLNKIQRKKGNPRDINKENIIIPFNGKASVPREKEKFPVTFQYTQGRVKEVEPNLSSKFPLIVNDSRANLKMRKNPATRMRERVAFVVSRF</sequence>
<dbReference type="GO" id="GO:0022857">
    <property type="term" value="F:transmembrane transporter activity"/>
    <property type="evidence" value="ECO:0007669"/>
    <property type="project" value="InterPro"/>
</dbReference>
<dbReference type="EMBL" id="KQ435758">
    <property type="protein sequence ID" value="KOX75772.1"/>
    <property type="molecule type" value="Genomic_DNA"/>
</dbReference>
<keyword evidence="2 5" id="KW-0812">Transmembrane</keyword>
<dbReference type="OrthoDB" id="4142200at2759"/>
<gene>
    <name evidence="6" type="ORF">WN51_12560</name>
</gene>
<dbReference type="AlphaFoldDB" id="A0A0N0BHA6"/>
<evidence type="ECO:0000256" key="3">
    <source>
        <dbReference type="ARBA" id="ARBA00022989"/>
    </source>
</evidence>
<name>A0A0N0BHA6_9HYME</name>
<dbReference type="Proteomes" id="UP000053105">
    <property type="component" value="Unassembled WGS sequence"/>
</dbReference>
<dbReference type="STRING" id="166423.A0A0N0BHA6"/>
<dbReference type="Pfam" id="PF00083">
    <property type="entry name" value="Sugar_tr"/>
    <property type="match status" value="1"/>
</dbReference>
<evidence type="ECO:0000256" key="4">
    <source>
        <dbReference type="ARBA" id="ARBA00023136"/>
    </source>
</evidence>
<dbReference type="InterPro" id="IPR005828">
    <property type="entry name" value="MFS_sugar_transport-like"/>
</dbReference>
<keyword evidence="7" id="KW-1185">Reference proteome</keyword>
<evidence type="ECO:0000256" key="2">
    <source>
        <dbReference type="ARBA" id="ARBA00022692"/>
    </source>
</evidence>
<accession>A0A0N0BHA6</accession>
<reference evidence="6 7" key="1">
    <citation type="submission" date="2015-07" db="EMBL/GenBank/DDBJ databases">
        <title>The genome of Melipona quadrifasciata.</title>
        <authorList>
            <person name="Pan H."/>
            <person name="Kapheim K."/>
        </authorList>
    </citation>
    <scope>NUCLEOTIDE SEQUENCE [LARGE SCALE GENOMIC DNA]</scope>
    <source>
        <strain evidence="6">0111107301</strain>
        <tissue evidence="6">Whole body</tissue>
    </source>
</reference>
<evidence type="ECO:0000313" key="6">
    <source>
        <dbReference type="EMBL" id="KOX75772.1"/>
    </source>
</evidence>
<dbReference type="GO" id="GO:0016020">
    <property type="term" value="C:membrane"/>
    <property type="evidence" value="ECO:0007669"/>
    <property type="project" value="UniProtKB-SubCell"/>
</dbReference>
<evidence type="ECO:0000256" key="5">
    <source>
        <dbReference type="SAM" id="Phobius"/>
    </source>
</evidence>
<proteinExistence type="predicted"/>
<comment type="subcellular location">
    <subcellularLocation>
        <location evidence="1">Membrane</location>
    </subcellularLocation>
</comment>
<evidence type="ECO:0000256" key="1">
    <source>
        <dbReference type="ARBA" id="ARBA00004370"/>
    </source>
</evidence>
<keyword evidence="3 5" id="KW-1133">Transmembrane helix</keyword>
<organism evidence="6 7">
    <name type="scientific">Melipona quadrifasciata</name>
    <dbReference type="NCBI Taxonomy" id="166423"/>
    <lineage>
        <taxon>Eukaryota</taxon>
        <taxon>Metazoa</taxon>
        <taxon>Ecdysozoa</taxon>
        <taxon>Arthropoda</taxon>
        <taxon>Hexapoda</taxon>
        <taxon>Insecta</taxon>
        <taxon>Pterygota</taxon>
        <taxon>Neoptera</taxon>
        <taxon>Endopterygota</taxon>
        <taxon>Hymenoptera</taxon>
        <taxon>Apocrita</taxon>
        <taxon>Aculeata</taxon>
        <taxon>Apoidea</taxon>
        <taxon>Anthophila</taxon>
        <taxon>Apidae</taxon>
        <taxon>Melipona</taxon>
    </lineage>
</organism>
<evidence type="ECO:0000313" key="7">
    <source>
        <dbReference type="Proteomes" id="UP000053105"/>
    </source>
</evidence>
<keyword evidence="4 5" id="KW-0472">Membrane</keyword>
<dbReference type="InterPro" id="IPR036259">
    <property type="entry name" value="MFS_trans_sf"/>
</dbReference>
<feature type="transmembrane region" description="Helical" evidence="5">
    <location>
        <begin position="36"/>
        <end position="56"/>
    </location>
</feature>
<protein>
    <submittedName>
        <fullName evidence="6">Facilitated trehalose transporter Tret1-1</fullName>
    </submittedName>
</protein>
<dbReference type="Gene3D" id="1.20.1250.20">
    <property type="entry name" value="MFS general substrate transporter like domains"/>
    <property type="match status" value="1"/>
</dbReference>